<evidence type="ECO:0000313" key="4">
    <source>
        <dbReference type="EMBL" id="KAA8634115.1"/>
    </source>
</evidence>
<keyword evidence="2" id="KW-0677">Repeat</keyword>
<dbReference type="GO" id="GO:1905786">
    <property type="term" value="P:positive regulation of anaphase-promoting complex-dependent catabolic process"/>
    <property type="evidence" value="ECO:0007669"/>
    <property type="project" value="TreeGrafter"/>
</dbReference>
<dbReference type="Proteomes" id="UP000433876">
    <property type="component" value="Unassembled WGS sequence"/>
</dbReference>
<protein>
    <submittedName>
        <fullName evidence="4">Uncharacterized protein</fullName>
    </submittedName>
</protein>
<proteinExistence type="predicted"/>
<evidence type="ECO:0000256" key="3">
    <source>
        <dbReference type="SAM" id="MobiDB-lite"/>
    </source>
</evidence>
<dbReference type="Gene3D" id="2.130.10.10">
    <property type="entry name" value="YVTN repeat-like/Quinoprotein amine dehydrogenase"/>
    <property type="match status" value="2"/>
</dbReference>
<dbReference type="InterPro" id="IPR015943">
    <property type="entry name" value="WD40/YVTN_repeat-like_dom_sf"/>
</dbReference>
<dbReference type="SMART" id="SM00320">
    <property type="entry name" value="WD40"/>
    <property type="match status" value="2"/>
</dbReference>
<feature type="region of interest" description="Disordered" evidence="3">
    <location>
        <begin position="239"/>
        <end position="266"/>
    </location>
</feature>
<feature type="compositionally biased region" description="Basic and acidic residues" evidence="3">
    <location>
        <begin position="194"/>
        <end position="212"/>
    </location>
</feature>
<evidence type="ECO:0000313" key="5">
    <source>
        <dbReference type="Proteomes" id="UP000433876"/>
    </source>
</evidence>
<dbReference type="InterPro" id="IPR036322">
    <property type="entry name" value="WD40_repeat_dom_sf"/>
</dbReference>
<gene>
    <name evidence="4" type="ORF">SMACR_02327</name>
</gene>
<dbReference type="PANTHER" id="PTHR19918">
    <property type="entry name" value="CELL DIVISION CYCLE 20 CDC20 FIZZY -RELATED"/>
    <property type="match status" value="1"/>
</dbReference>
<dbReference type="GO" id="GO:0010997">
    <property type="term" value="F:anaphase-promoting complex binding"/>
    <property type="evidence" value="ECO:0007669"/>
    <property type="project" value="InterPro"/>
</dbReference>
<feature type="region of interest" description="Disordered" evidence="3">
    <location>
        <begin position="193"/>
        <end position="224"/>
    </location>
</feature>
<dbReference type="VEuPathDB" id="FungiDB:SMAC_02327"/>
<feature type="region of interest" description="Disordered" evidence="3">
    <location>
        <begin position="1"/>
        <end position="67"/>
    </location>
</feature>
<evidence type="ECO:0000256" key="2">
    <source>
        <dbReference type="ARBA" id="ARBA00022737"/>
    </source>
</evidence>
<accession>A0A8S9A0M2</accession>
<dbReference type="GO" id="GO:0005680">
    <property type="term" value="C:anaphase-promoting complex"/>
    <property type="evidence" value="ECO:0007669"/>
    <property type="project" value="TreeGrafter"/>
</dbReference>
<reference evidence="4 5" key="1">
    <citation type="submission" date="2017-07" db="EMBL/GenBank/DDBJ databases">
        <title>Genome sequence of the Sordaria macrospora wild type strain R19027.</title>
        <authorList>
            <person name="Nowrousian M."/>
            <person name="Teichert I."/>
            <person name="Kueck U."/>
        </authorList>
    </citation>
    <scope>NUCLEOTIDE SEQUENCE [LARGE SCALE GENOMIC DNA]</scope>
    <source>
        <strain evidence="4 5">R19027</strain>
        <tissue evidence="4">Mycelium</tissue>
    </source>
</reference>
<evidence type="ECO:0000256" key="1">
    <source>
        <dbReference type="ARBA" id="ARBA00022574"/>
    </source>
</evidence>
<dbReference type="SUPFAM" id="SSF50978">
    <property type="entry name" value="WD40 repeat-like"/>
    <property type="match status" value="1"/>
</dbReference>
<feature type="region of interest" description="Disordered" evidence="3">
    <location>
        <begin position="123"/>
        <end position="150"/>
    </location>
</feature>
<dbReference type="EMBL" id="NMPR01000027">
    <property type="protein sequence ID" value="KAA8634115.1"/>
    <property type="molecule type" value="Genomic_DNA"/>
</dbReference>
<feature type="compositionally biased region" description="Low complexity" evidence="3">
    <location>
        <begin position="42"/>
        <end position="58"/>
    </location>
</feature>
<feature type="compositionally biased region" description="Polar residues" evidence="3">
    <location>
        <begin position="629"/>
        <end position="641"/>
    </location>
</feature>
<dbReference type="GO" id="GO:0031145">
    <property type="term" value="P:anaphase-promoting complex-dependent catabolic process"/>
    <property type="evidence" value="ECO:0007669"/>
    <property type="project" value="TreeGrafter"/>
</dbReference>
<feature type="region of interest" description="Disordered" evidence="3">
    <location>
        <begin position="622"/>
        <end position="641"/>
    </location>
</feature>
<comment type="caution">
    <text evidence="4">The sequence shown here is derived from an EMBL/GenBank/DDBJ whole genome shotgun (WGS) entry which is preliminary data.</text>
</comment>
<name>A0A8S9A0M2_SORMA</name>
<dbReference type="GO" id="GO:1990757">
    <property type="term" value="F:ubiquitin ligase activator activity"/>
    <property type="evidence" value="ECO:0007669"/>
    <property type="project" value="TreeGrafter"/>
</dbReference>
<dbReference type="AlphaFoldDB" id="A0A8S9A0M2"/>
<feature type="region of interest" description="Disordered" evidence="3">
    <location>
        <begin position="368"/>
        <end position="387"/>
    </location>
</feature>
<sequence length="850" mass="93516">MGNDNSNRGSRAFVPGPTSTMTFHTPFPLLQEAQRQYHICGSPQESPHSSSDSGYGSAPPTPITPHKKRTLIEADYLWRLGDGNLSDQENLSESDDKNTSDQEYKLEAYSDKGRHAGVLGTGAVDIECPDDESPRKRHKPAPLPRSSIRPRPALTSFFASDLGSKIPRRSSKIQSRGVPDRFIPSRTLSSNTVERFRTSKSPHELTTPEKLLRHNSATEDAFSSHRRVVATSPFDLNTRSRSDRAASRNRVGSVLSPVNTNASTGRDRQFSLGSIWAVGGLAPPAETAVNNGRGHLMRSGTNARLFRTSFPTIKPKVEEELERHEARLATALELDRAARVLDVNILPHQSESREKRSSKSHTQWNGTEWVKEGLCPKQQKKKQENRSLPAAPFKVLDAPNLRDDFYCSILSYSATSRTLAVGLGDLLYGWSESRGVRLLNAGTQEDCHLTSVAFSSTDGRKAILAYGRSNKTLGLMSLLDDADPETSRAAPTPRFEVLHPSPIACLSWKPSCTMRPSSSPFKPGVLVVTEDLLVGDEAGRVWYYSVEWPDRWEVERHNWQGQLTLLARIDIHSQQICGLSWSPAGDRFATGGNDNLCCLFETQKVLDMNYARRNMGRVRQTDISHHSHTQGVSQSSSATEIATEIRTTQRPANVIPILKPGDERYRWMHRAAVKAIAFCPWQDGLVATGGGSNDKCIHFFHTTSGAALATISVAAQVTSLIWSTTRREIAATFGYAQPEHSVRIAVFSWPDCRQVAAIPWAGEHRALYAIPYPGGPNDARKSGNSGSRARGSSRTVMEGCIMVASSDKSVKFHEVWTADKKATTGGVGMLGGSDILESLEGIDREGDVIR</sequence>
<dbReference type="Pfam" id="PF00400">
    <property type="entry name" value="WD40"/>
    <property type="match status" value="1"/>
</dbReference>
<dbReference type="PANTHER" id="PTHR19918:SF5">
    <property type="entry name" value="MEIOSIS-SPECIFIC APC_C ACTIVATOR PROTEIN AMA1"/>
    <property type="match status" value="1"/>
</dbReference>
<dbReference type="InterPro" id="IPR001680">
    <property type="entry name" value="WD40_rpt"/>
</dbReference>
<keyword evidence="1" id="KW-0853">WD repeat</keyword>
<dbReference type="InterPro" id="IPR033010">
    <property type="entry name" value="Cdc20/Fizzy"/>
</dbReference>
<organism evidence="4 5">
    <name type="scientific">Sordaria macrospora</name>
    <dbReference type="NCBI Taxonomy" id="5147"/>
    <lineage>
        <taxon>Eukaryota</taxon>
        <taxon>Fungi</taxon>
        <taxon>Dikarya</taxon>
        <taxon>Ascomycota</taxon>
        <taxon>Pezizomycotina</taxon>
        <taxon>Sordariomycetes</taxon>
        <taxon>Sordariomycetidae</taxon>
        <taxon>Sordariales</taxon>
        <taxon>Sordariaceae</taxon>
        <taxon>Sordaria</taxon>
    </lineage>
</organism>